<feature type="domain" description="Transposase IS200-like" evidence="1">
    <location>
        <begin position="22"/>
        <end position="180"/>
    </location>
</feature>
<dbReference type="PANTHER" id="PTHR36966">
    <property type="entry name" value="REP-ASSOCIATED TYROSINE TRANSPOSASE"/>
    <property type="match status" value="1"/>
</dbReference>
<sequence length="196" mass="22848">MSDLFKDKYRIESTRLPGWDYASSGFYFVTICTHERAHYFGDVLIDNNGMTSVALSNIGKIARDCWLDISNHFPNASLDEWVVMPNHVHGIIVIGDNNVNTFCRDEALPRLYKYTGPYPQMSKISPQPQSLSVIVGSFKSATSYKCHKQNLNFAWQSRFYDHIIRNEISLNKIRRYIRNNPQMWYRDRNNPEGLLM</sequence>
<dbReference type="SUPFAM" id="SSF143422">
    <property type="entry name" value="Transposase IS200-like"/>
    <property type="match status" value="1"/>
</dbReference>
<dbReference type="AlphaFoldDB" id="A0A1G2BVH2"/>
<dbReference type="InterPro" id="IPR036515">
    <property type="entry name" value="Transposase_17_sf"/>
</dbReference>
<comment type="caution">
    <text evidence="2">The sequence shown here is derived from an EMBL/GenBank/DDBJ whole genome shotgun (WGS) entry which is preliminary data.</text>
</comment>
<name>A0A1G2BVH2_9BACT</name>
<dbReference type="Gene3D" id="3.30.70.1290">
    <property type="entry name" value="Transposase IS200-like"/>
    <property type="match status" value="1"/>
</dbReference>
<dbReference type="EMBL" id="MHKO01000004">
    <property type="protein sequence ID" value="OGY93122.1"/>
    <property type="molecule type" value="Genomic_DNA"/>
</dbReference>
<accession>A0A1G2BVH2</accession>
<evidence type="ECO:0000259" key="1">
    <source>
        <dbReference type="SMART" id="SM01321"/>
    </source>
</evidence>
<reference evidence="2 3" key="1">
    <citation type="journal article" date="2016" name="Nat. Commun.">
        <title>Thousands of microbial genomes shed light on interconnected biogeochemical processes in an aquifer system.</title>
        <authorList>
            <person name="Anantharaman K."/>
            <person name="Brown C.T."/>
            <person name="Hug L.A."/>
            <person name="Sharon I."/>
            <person name="Castelle C.J."/>
            <person name="Probst A.J."/>
            <person name="Thomas B.C."/>
            <person name="Singh A."/>
            <person name="Wilkins M.J."/>
            <person name="Karaoz U."/>
            <person name="Brodie E.L."/>
            <person name="Williams K.H."/>
            <person name="Hubbard S.S."/>
            <person name="Banfield J.F."/>
        </authorList>
    </citation>
    <scope>NUCLEOTIDE SEQUENCE [LARGE SCALE GENOMIC DNA]</scope>
</reference>
<dbReference type="STRING" id="1798553.A3H70_05630"/>
<dbReference type="InterPro" id="IPR002686">
    <property type="entry name" value="Transposase_17"/>
</dbReference>
<dbReference type="InterPro" id="IPR052715">
    <property type="entry name" value="RAYT_transposase"/>
</dbReference>
<dbReference type="GO" id="GO:0043565">
    <property type="term" value="F:sequence-specific DNA binding"/>
    <property type="evidence" value="ECO:0007669"/>
    <property type="project" value="TreeGrafter"/>
</dbReference>
<organism evidence="2 3">
    <name type="scientific">Candidatus Komeilibacteria bacterium RIFCSPLOWO2_02_FULL_48_11</name>
    <dbReference type="NCBI Taxonomy" id="1798553"/>
    <lineage>
        <taxon>Bacteria</taxon>
        <taxon>Candidatus Komeiliibacteriota</taxon>
    </lineage>
</organism>
<protein>
    <recommendedName>
        <fullName evidence="1">Transposase IS200-like domain-containing protein</fullName>
    </recommendedName>
</protein>
<evidence type="ECO:0000313" key="3">
    <source>
        <dbReference type="Proteomes" id="UP000178109"/>
    </source>
</evidence>
<gene>
    <name evidence="2" type="ORF">A3H70_05630</name>
</gene>
<dbReference type="PANTHER" id="PTHR36966:SF1">
    <property type="entry name" value="REP-ASSOCIATED TYROSINE TRANSPOSASE"/>
    <property type="match status" value="1"/>
</dbReference>
<dbReference type="GO" id="GO:0006313">
    <property type="term" value="P:DNA transposition"/>
    <property type="evidence" value="ECO:0007669"/>
    <property type="project" value="InterPro"/>
</dbReference>
<evidence type="ECO:0000313" key="2">
    <source>
        <dbReference type="EMBL" id="OGY93122.1"/>
    </source>
</evidence>
<dbReference type="Proteomes" id="UP000178109">
    <property type="component" value="Unassembled WGS sequence"/>
</dbReference>
<dbReference type="GO" id="GO:0004803">
    <property type="term" value="F:transposase activity"/>
    <property type="evidence" value="ECO:0007669"/>
    <property type="project" value="InterPro"/>
</dbReference>
<proteinExistence type="predicted"/>
<dbReference type="SMART" id="SM01321">
    <property type="entry name" value="Y1_Tnp"/>
    <property type="match status" value="1"/>
</dbReference>